<dbReference type="SUPFAM" id="SSF52833">
    <property type="entry name" value="Thioredoxin-like"/>
    <property type="match status" value="1"/>
</dbReference>
<keyword evidence="6" id="KW-1185">Reference proteome</keyword>
<dbReference type="GO" id="GO:0046872">
    <property type="term" value="F:metal ion binding"/>
    <property type="evidence" value="ECO:0007669"/>
    <property type="project" value="UniProtKB-KW"/>
</dbReference>
<feature type="signal peptide" evidence="4">
    <location>
        <begin position="1"/>
        <end position="26"/>
    </location>
</feature>
<evidence type="ECO:0000313" key="6">
    <source>
        <dbReference type="Proteomes" id="UP000323164"/>
    </source>
</evidence>
<evidence type="ECO:0000256" key="1">
    <source>
        <dbReference type="ARBA" id="ARBA00010996"/>
    </source>
</evidence>
<dbReference type="CDD" id="cd02968">
    <property type="entry name" value="SCO"/>
    <property type="match status" value="1"/>
</dbReference>
<organism evidence="5 6">
    <name type="scientific">Cognatilysobacter lacus</name>
    <dbReference type="NCBI Taxonomy" id="1643323"/>
    <lineage>
        <taxon>Bacteria</taxon>
        <taxon>Pseudomonadati</taxon>
        <taxon>Pseudomonadota</taxon>
        <taxon>Gammaproteobacteria</taxon>
        <taxon>Lysobacterales</taxon>
        <taxon>Lysobacteraceae</taxon>
        <taxon>Cognatilysobacter</taxon>
    </lineage>
</organism>
<feature type="binding site" evidence="2">
    <location>
        <position position="86"/>
    </location>
    <ligand>
        <name>Cu cation</name>
        <dbReference type="ChEBI" id="CHEBI:23378"/>
    </ligand>
</feature>
<dbReference type="RefSeq" id="WP_149352179.1">
    <property type="nucleotide sequence ID" value="NZ_VTRV01000032.1"/>
</dbReference>
<dbReference type="Gene3D" id="3.40.30.10">
    <property type="entry name" value="Glutaredoxin"/>
    <property type="match status" value="1"/>
</dbReference>
<evidence type="ECO:0000256" key="4">
    <source>
        <dbReference type="SAM" id="SignalP"/>
    </source>
</evidence>
<dbReference type="InterPro" id="IPR036249">
    <property type="entry name" value="Thioredoxin-like_sf"/>
</dbReference>
<proteinExistence type="inferred from homology"/>
<protein>
    <submittedName>
        <fullName evidence="5">SCO family protein</fullName>
    </submittedName>
</protein>
<comment type="caution">
    <text evidence="5">The sequence shown here is derived from an EMBL/GenBank/DDBJ whole genome shotgun (WGS) entry which is preliminary data.</text>
</comment>
<evidence type="ECO:0000313" key="5">
    <source>
        <dbReference type="EMBL" id="TZF90646.1"/>
    </source>
</evidence>
<keyword evidence="3" id="KW-1015">Disulfide bond</keyword>
<keyword evidence="2" id="KW-0186">Copper</keyword>
<dbReference type="Pfam" id="PF02630">
    <property type="entry name" value="SCO1-SenC"/>
    <property type="match status" value="1"/>
</dbReference>
<feature type="binding site" evidence="2">
    <location>
        <position position="170"/>
    </location>
    <ligand>
        <name>Cu cation</name>
        <dbReference type="ChEBI" id="CHEBI:23378"/>
    </ligand>
</feature>
<dbReference type="AlphaFoldDB" id="A0A5D8Z7X8"/>
<evidence type="ECO:0000256" key="2">
    <source>
        <dbReference type="PIRSR" id="PIRSR603782-1"/>
    </source>
</evidence>
<dbReference type="OrthoDB" id="6335573at2"/>
<feature type="binding site" evidence="2">
    <location>
        <position position="82"/>
    </location>
    <ligand>
        <name>Cu cation</name>
        <dbReference type="ChEBI" id="CHEBI:23378"/>
    </ligand>
</feature>
<gene>
    <name evidence="5" type="ORF">FW784_04560</name>
</gene>
<feature type="chain" id="PRO_5023102625" evidence="4">
    <location>
        <begin position="27"/>
        <end position="208"/>
    </location>
</feature>
<sequence>MRAVRLLAAVLLLSGCDRVSTPVSHAATATPASAAKPAPAAALPSDSVYQLSLPLTDQDGHTRDWRAHRGRPQLASMFYTSCRYVCPLIVDAGKSIDAQLTPVQRARMGVLLISMDPRNDTPTALHGIVDKRHLDTKRWSLASPRQQDVRAVAGVLGIRYRQLDDGSFNHSTALVLLDRDGRIVARSDKVGRDVDPAFVAQVRKLATP</sequence>
<keyword evidence="2" id="KW-0479">Metal-binding</keyword>
<dbReference type="EMBL" id="VTRV01000032">
    <property type="protein sequence ID" value="TZF90646.1"/>
    <property type="molecule type" value="Genomic_DNA"/>
</dbReference>
<dbReference type="PROSITE" id="PS51257">
    <property type="entry name" value="PROKAR_LIPOPROTEIN"/>
    <property type="match status" value="1"/>
</dbReference>
<dbReference type="InterPro" id="IPR003782">
    <property type="entry name" value="SCO1/SenC"/>
</dbReference>
<evidence type="ECO:0000256" key="3">
    <source>
        <dbReference type="PIRSR" id="PIRSR603782-2"/>
    </source>
</evidence>
<name>A0A5D8Z7X8_9GAMM</name>
<reference evidence="5 6" key="1">
    <citation type="submission" date="2019-08" db="EMBL/GenBank/DDBJ databases">
        <title>Draft genome sequence of Lysobacter sp. UKS-15.</title>
        <authorList>
            <person name="Im W.-T."/>
        </authorList>
    </citation>
    <scope>NUCLEOTIDE SEQUENCE [LARGE SCALE GENOMIC DNA]</scope>
    <source>
        <strain evidence="5 6">UKS-15</strain>
    </source>
</reference>
<keyword evidence="4" id="KW-0732">Signal</keyword>
<dbReference type="PANTHER" id="PTHR12151:SF25">
    <property type="entry name" value="LINALOOL DEHYDRATASE_ISOMERASE DOMAIN-CONTAINING PROTEIN"/>
    <property type="match status" value="1"/>
</dbReference>
<feature type="disulfide bond" description="Redox-active" evidence="3">
    <location>
        <begin position="82"/>
        <end position="86"/>
    </location>
</feature>
<dbReference type="PANTHER" id="PTHR12151">
    <property type="entry name" value="ELECTRON TRANSPORT PROTIN SCO1/SENC FAMILY MEMBER"/>
    <property type="match status" value="1"/>
</dbReference>
<comment type="similarity">
    <text evidence="1">Belongs to the SCO1/2 family.</text>
</comment>
<dbReference type="Proteomes" id="UP000323164">
    <property type="component" value="Unassembled WGS sequence"/>
</dbReference>
<accession>A0A5D8Z7X8</accession>